<gene>
    <name evidence="2" type="ORF">MNBD_CHLOROFLEXI01-5235</name>
</gene>
<dbReference type="InterPro" id="IPR001242">
    <property type="entry name" value="Condensation_dom"/>
</dbReference>
<evidence type="ECO:0000313" key="2">
    <source>
        <dbReference type="EMBL" id="VAW42371.1"/>
    </source>
</evidence>
<reference evidence="2" key="1">
    <citation type="submission" date="2018-06" db="EMBL/GenBank/DDBJ databases">
        <authorList>
            <person name="Zhirakovskaya E."/>
        </authorList>
    </citation>
    <scope>NUCLEOTIDE SEQUENCE</scope>
</reference>
<dbReference type="InterPro" id="IPR023213">
    <property type="entry name" value="CAT-like_dom_sf"/>
</dbReference>
<dbReference type="Pfam" id="PF00668">
    <property type="entry name" value="Condensation"/>
    <property type="match status" value="1"/>
</dbReference>
<evidence type="ECO:0000259" key="1">
    <source>
        <dbReference type="Pfam" id="PF00668"/>
    </source>
</evidence>
<dbReference type="AlphaFoldDB" id="A0A3B0VHG4"/>
<dbReference type="Gene3D" id="3.30.559.30">
    <property type="entry name" value="Nonribosomal peptide synthetase, condensation domain"/>
    <property type="match status" value="1"/>
</dbReference>
<dbReference type="SUPFAM" id="SSF52777">
    <property type="entry name" value="CoA-dependent acyltransferases"/>
    <property type="match status" value="1"/>
</dbReference>
<organism evidence="2">
    <name type="scientific">hydrothermal vent metagenome</name>
    <dbReference type="NCBI Taxonomy" id="652676"/>
    <lineage>
        <taxon>unclassified sequences</taxon>
        <taxon>metagenomes</taxon>
        <taxon>ecological metagenomes</taxon>
    </lineage>
</organism>
<sequence>MPMTIRSYQLEKLVEELQPERALSYNPIFQVMFVLHNATGAAAQLPNVTVAPLDVDTGISKFDLALSLVEEADGMTGYLEYNVDLFAEETMRRFWRHFQTLLVSIAADPNQPIAAFSLMEEDERRQVVVGWNETTAVYPNQSIHQHFEQQSAQPSGQSYLFGQRLGNHCPRK</sequence>
<proteinExistence type="predicted"/>
<dbReference type="GO" id="GO:0003824">
    <property type="term" value="F:catalytic activity"/>
    <property type="evidence" value="ECO:0007669"/>
    <property type="project" value="InterPro"/>
</dbReference>
<accession>A0A3B0VHG4</accession>
<dbReference type="PANTHER" id="PTHR45398">
    <property type="match status" value="1"/>
</dbReference>
<name>A0A3B0VHG4_9ZZZZ</name>
<protein>
    <recommendedName>
        <fullName evidence="1">Condensation domain-containing protein</fullName>
    </recommendedName>
</protein>
<dbReference type="EMBL" id="UOEU01000913">
    <property type="protein sequence ID" value="VAW42371.1"/>
    <property type="molecule type" value="Genomic_DNA"/>
</dbReference>
<dbReference type="PANTHER" id="PTHR45398:SF1">
    <property type="entry name" value="ENZYME, PUTATIVE (JCVI)-RELATED"/>
    <property type="match status" value="1"/>
</dbReference>
<dbReference type="Gene3D" id="3.30.559.10">
    <property type="entry name" value="Chloramphenicol acetyltransferase-like domain"/>
    <property type="match status" value="1"/>
</dbReference>
<feature type="domain" description="Condensation" evidence="1">
    <location>
        <begin position="6"/>
        <end position="127"/>
    </location>
</feature>